<keyword evidence="1" id="KW-1133">Transmembrane helix</keyword>
<keyword evidence="1" id="KW-0812">Transmembrane</keyword>
<name>A0A9C7BNG2_9VIRU</name>
<dbReference type="EMBL" id="LC738880">
    <property type="protein sequence ID" value="BDT62985.1"/>
    <property type="molecule type" value="Genomic_DNA"/>
</dbReference>
<feature type="transmembrane region" description="Helical" evidence="1">
    <location>
        <begin position="1114"/>
        <end position="1141"/>
    </location>
</feature>
<accession>A0A9C7BNG2</accession>
<organism evidence="2">
    <name type="scientific">Trachysalambria curvirostris nimavirus</name>
    <dbReference type="NCBI Taxonomy" id="2984282"/>
    <lineage>
        <taxon>Viruses</taxon>
        <taxon>Viruses incertae sedis</taxon>
        <taxon>Naldaviricetes</taxon>
        <taxon>Nimaviridae</taxon>
    </lineage>
</organism>
<evidence type="ECO:0000256" key="1">
    <source>
        <dbReference type="SAM" id="Phobius"/>
    </source>
</evidence>
<protein>
    <submittedName>
        <fullName evidence="2">Wsv011-like protein</fullName>
    </submittedName>
</protein>
<keyword evidence="1" id="KW-0472">Membrane</keyword>
<proteinExistence type="predicted"/>
<sequence length="1564" mass="171108">MMTPITLSVTTRRVASGKGNYSKADAILGKQYPNREKSTASSSPPNDIDIALLQSHVENTIDSWYASGGEQLPDLTKGDGGWGDMINLAERLYDPVLCTYHSPSTLSHRASLAAAAFASLATVIEEKISIFCGDEGVLARAATAARSVPATDILISNESLNSILYNRLILMEKLQKNPAAIKTEIVMRRMAQLREAPLPHRLTLFERFGGGAKEEGLSCMSAAGTTNASDTHCTLVNHLFKVAFRKSGPNASSIGPSLGSLPETHALTRYIIRGMYGEDVSTHRPEYVSIFYCDCYDYIAYNKLPEQFRRSSIIPGSYRMEDLPFRPFAVPYHYKIGGHGKKYLFNYTGVVQSTSNPDIGFDYGEYLCYYIFGMGWDKHLGDIVDSLECSSMSCFEPNNYSGVFKDTHNFNRLSGTRLGVPDLALRSAARFIRDEALAAAVGESRVLIYNDGPLNRLQKCIRDSVHELRAFIEDVLPDIVSRFKRDLGEEVGDYGEAGEFECLTAHLFLTRMADECHILRNTDIQRTVFSTSISLLRRNIQKVSEGTRVQTYADITDIPRSVLEGLSGDSSKDSYIFGDRAVVSWDGSAGRVIGLWRSSGTDFLRVHTNFAKKYKKDIWLVDTIKSALREASENGGLNPVFYSRDAIYRSLAARGIFSPGGNLTVDSRNRSLSNMLADPSMEVPMEGRVANLNIGSSRGLFSGFRDILEMKALRVYARDAFGDVGASIRAETEALGAYNNVETSFIDNIASGFTADASLGLEMSEETGSIVIKDSQKSLLSESRALRSNEVSLSSVMKDMGIQVSQDLDAEFAAEMRESYPDTAIKEMDMAARDIEESMPVSQSKKLDAIGKDAATDLEEVEQQINDTELSKAADSVLGKRLGNGVTVFMGRFATTALIVGYVPLAGFLGSAALGMVHASRGAHLNVVDHSNPNGVTAYKLTEFSCADKTLGWAKRAIHPFREEIDDAINSDQDFSRASGAHVVDDQGHSSRNRAWAPICGEKDAKVSECGSWATYDEPGSVLPWIAPMTTLPRGQSLSCNKGMTALQAVSATLLSLGKDIASEVFEVVEDTVLGATERAFSTAINSPALLIGVPIALGIAATRLQISNWRVGLLVATTVLVLMLVVRFFAGSGFLTLNWFGAKDSVKRENTEAYEIGDVAVPVVSQKYTSGRVRMRRGDPRLRPVFFPATTNYSRSAKIIGYNTPSFASCYADVRKQMSRLIDSRLPVSGKAWSEVSTSHSDIFNWGPEGEATFTPRPLIPQFVASNLPSENKDASLVVTADPGNYLGPRRVANTAIGKIYVICGDTSMPAKSLHLKATLPPSVFISFSGPNNLIHIMNTDLAKHLHVFISKDEYEYHPISLPGMLVVPPASSVSTSVSVTGHARKLFISCRWGQSLQEDEVPASLCLEVSEMKAAHPHRLKPLSVDIKKILGYTALKSGISLSQDIDETVSLLDLLSATVGYLHARGYPTHYLVNTNFIRQRLSLLLKQPLDNTFIRGSENEGGPVASPIEGEEDTDRLRLQLGRIKSFGNISQNMILDQIVALGLYFYSPLMESIMFPVQG</sequence>
<evidence type="ECO:0000313" key="2">
    <source>
        <dbReference type="EMBL" id="BDT62985.1"/>
    </source>
</evidence>
<reference evidence="2" key="1">
    <citation type="submission" date="2022-10" db="EMBL/GenBank/DDBJ databases">
        <title>Genome sequences of endogenous nimaviruses in decapod crustaceans.</title>
        <authorList>
            <person name="Kawato S."/>
            <person name="Nozaki R."/>
            <person name="Kondo H."/>
            <person name="Hirono I."/>
        </authorList>
    </citation>
    <scope>NUCLEOTIDE SEQUENCE</scope>
    <source>
        <strain evidence="2">Ube2021</strain>
    </source>
</reference>